<gene>
    <name evidence="9" type="ORF">FOXB_10246</name>
</gene>
<evidence type="ECO:0000256" key="5">
    <source>
        <dbReference type="ARBA" id="ARBA00023004"/>
    </source>
</evidence>
<dbReference type="OrthoDB" id="1844152at2759"/>
<evidence type="ECO:0000256" key="2">
    <source>
        <dbReference type="ARBA" id="ARBA00010617"/>
    </source>
</evidence>
<dbReference type="Pfam" id="PF00067">
    <property type="entry name" value="p450"/>
    <property type="match status" value="1"/>
</dbReference>
<dbReference type="GO" id="GO:0016020">
    <property type="term" value="C:membrane"/>
    <property type="evidence" value="ECO:0007669"/>
    <property type="project" value="UniProtKB-SubCell"/>
</dbReference>
<keyword evidence="8" id="KW-0472">Membrane</keyword>
<evidence type="ECO:0000256" key="1">
    <source>
        <dbReference type="ARBA" id="ARBA00001971"/>
    </source>
</evidence>
<evidence type="ECO:0000256" key="3">
    <source>
        <dbReference type="ARBA" id="ARBA00022723"/>
    </source>
</evidence>
<dbReference type="InterPro" id="IPR001128">
    <property type="entry name" value="Cyt_P450"/>
</dbReference>
<proteinExistence type="inferred from homology"/>
<dbReference type="PRINTS" id="PR00465">
    <property type="entry name" value="EP450IV"/>
</dbReference>
<dbReference type="GO" id="GO:0005506">
    <property type="term" value="F:iron ion binding"/>
    <property type="evidence" value="ECO:0007669"/>
    <property type="project" value="InterPro"/>
</dbReference>
<dbReference type="InterPro" id="IPR036396">
    <property type="entry name" value="Cyt_P450_sf"/>
</dbReference>
<evidence type="ECO:0000256" key="6">
    <source>
        <dbReference type="ARBA" id="ARBA00023033"/>
    </source>
</evidence>
<reference evidence="9" key="1">
    <citation type="journal article" date="2012" name="Mol. Plant Microbe Interact.">
        <title>A highly conserved effector in Fusarium oxysporum is required for full virulence on Arabidopsis.</title>
        <authorList>
            <person name="Thatcher L.F."/>
            <person name="Gardiner D.M."/>
            <person name="Kazan K."/>
            <person name="Manners J."/>
        </authorList>
    </citation>
    <scope>NUCLEOTIDE SEQUENCE [LARGE SCALE GENOMIC DNA]</scope>
    <source>
        <strain evidence="9">Fo5176</strain>
    </source>
</reference>
<dbReference type="Gene3D" id="1.10.630.10">
    <property type="entry name" value="Cytochrome P450"/>
    <property type="match status" value="1"/>
</dbReference>
<comment type="caution">
    <text evidence="9">The sequence shown here is derived from an EMBL/GenBank/DDBJ whole genome shotgun (WGS) entry which is preliminary data.</text>
</comment>
<dbReference type="GO" id="GO:0004497">
    <property type="term" value="F:monooxygenase activity"/>
    <property type="evidence" value="ECO:0007669"/>
    <property type="project" value="UniProtKB-KW"/>
</dbReference>
<comment type="similarity">
    <text evidence="2">Belongs to the cytochrome P450 family.</text>
</comment>
<keyword evidence="5 7" id="KW-0408">Iron</keyword>
<dbReference type="GO" id="GO:0016705">
    <property type="term" value="F:oxidoreductase activity, acting on paired donors, with incorporation or reduction of molecular oxygen"/>
    <property type="evidence" value="ECO:0007669"/>
    <property type="project" value="InterPro"/>
</dbReference>
<keyword evidence="8" id="KW-1133">Transmembrane helix</keyword>
<dbReference type="EMBL" id="AFQF01002705">
    <property type="protein sequence ID" value="EGU79215.1"/>
    <property type="molecule type" value="Genomic_DNA"/>
</dbReference>
<keyword evidence="7" id="KW-0349">Heme</keyword>
<evidence type="ECO:0000256" key="8">
    <source>
        <dbReference type="SAM" id="Phobius"/>
    </source>
</evidence>
<protein>
    <recommendedName>
        <fullName evidence="10">Ent-kaurene oxidase</fullName>
    </recommendedName>
</protein>
<dbReference type="STRING" id="660025.F9FV15"/>
<dbReference type="PRINTS" id="PR00385">
    <property type="entry name" value="P450"/>
</dbReference>
<feature type="transmembrane region" description="Helical" evidence="8">
    <location>
        <begin position="33"/>
        <end position="52"/>
    </location>
</feature>
<evidence type="ECO:0000256" key="4">
    <source>
        <dbReference type="ARBA" id="ARBA00023002"/>
    </source>
</evidence>
<dbReference type="PANTHER" id="PTHR46206">
    <property type="entry name" value="CYTOCHROME P450"/>
    <property type="match status" value="1"/>
</dbReference>
<keyword evidence="8" id="KW-0812">Transmembrane</keyword>
<dbReference type="AlphaFoldDB" id="F9FV15"/>
<name>F9FV15_FUSOF</name>
<sequence>MNTFNSMNTTSHETLFQQLVSSLDGIPLMDVHWLIYVAFGAWLCSYVIHVLLSSSTVKVPFVGYRSIFEPTWLLRLRFVWEGGSIISQGYNKFKGSIFQVRKLGTDIVIIPPNHIDEVRKLSQDKTRSVEPFINDFAGQYTRDDEWVEVDIASIMVRLISRISARVFLGPEHCRNQEWLTTTAEYSESLFITGFILRVVPHILRPFVAPLLPSYRTLLRNVASGRRVIGDIVRSQQGDGNQDILSWMMEAATGDEKQVDNIAQRMLILSLASIHTTAMTMTHAMYDLCAHPEYIEPLIEEVKSVVGTSGWDKTALNRLHKLDSFLKESQRFNPVFLLTFNRIYHQPMTLSDGTNLPSGTRIAVPSHAMLQDSAHVPGPAPPSEFDGLRYSKIRSDSNYAQKYLFSMTDSSNMAFGYGKYACPGRFYASNEMKLTLAILLSNFEFKLPDGKGRPRNITIDSDMVPDPRARLCVRKRSLREE</sequence>
<dbReference type="CDD" id="cd11041">
    <property type="entry name" value="CYP503A1-like"/>
    <property type="match status" value="1"/>
</dbReference>
<keyword evidence="3 7" id="KW-0479">Metal-binding</keyword>
<keyword evidence="4" id="KW-0560">Oxidoreductase</keyword>
<dbReference type="GO" id="GO:0020037">
    <property type="term" value="F:heme binding"/>
    <property type="evidence" value="ECO:0007669"/>
    <property type="project" value="InterPro"/>
</dbReference>
<dbReference type="SUPFAM" id="SSF48264">
    <property type="entry name" value="Cytochrome P450"/>
    <property type="match status" value="1"/>
</dbReference>
<evidence type="ECO:0008006" key="10">
    <source>
        <dbReference type="Google" id="ProtNLM"/>
    </source>
</evidence>
<feature type="binding site" description="axial binding residue" evidence="7">
    <location>
        <position position="421"/>
    </location>
    <ligand>
        <name>heme</name>
        <dbReference type="ChEBI" id="CHEBI:30413"/>
    </ligand>
    <ligandPart>
        <name>Fe</name>
        <dbReference type="ChEBI" id="CHEBI:18248"/>
    </ligandPart>
</feature>
<evidence type="ECO:0000313" key="9">
    <source>
        <dbReference type="EMBL" id="EGU79215.1"/>
    </source>
</evidence>
<organism evidence="9">
    <name type="scientific">Fusarium oxysporum (strain Fo5176)</name>
    <name type="common">Fusarium vascular wilt</name>
    <dbReference type="NCBI Taxonomy" id="660025"/>
    <lineage>
        <taxon>Eukaryota</taxon>
        <taxon>Fungi</taxon>
        <taxon>Dikarya</taxon>
        <taxon>Ascomycota</taxon>
        <taxon>Pezizomycotina</taxon>
        <taxon>Sordariomycetes</taxon>
        <taxon>Hypocreomycetidae</taxon>
        <taxon>Hypocreales</taxon>
        <taxon>Nectriaceae</taxon>
        <taxon>Fusarium</taxon>
        <taxon>Fusarium oxysporum species complex</taxon>
    </lineage>
</organism>
<dbReference type="InterPro" id="IPR002403">
    <property type="entry name" value="Cyt_P450_E_grp-IV"/>
</dbReference>
<keyword evidence="6" id="KW-0503">Monooxygenase</keyword>
<comment type="cofactor">
    <cofactor evidence="1 7">
        <name>heme</name>
        <dbReference type="ChEBI" id="CHEBI:30413"/>
    </cofactor>
</comment>
<evidence type="ECO:0000256" key="7">
    <source>
        <dbReference type="PIRSR" id="PIRSR602403-1"/>
    </source>
</evidence>
<accession>F9FV15</accession>